<proteinExistence type="predicted"/>
<dbReference type="Proteomes" id="UP000078504">
    <property type="component" value="Unassembled WGS sequence"/>
</dbReference>
<dbReference type="Pfam" id="PF10684">
    <property type="entry name" value="BDM"/>
    <property type="match status" value="1"/>
</dbReference>
<evidence type="ECO:0000313" key="2">
    <source>
        <dbReference type="Proteomes" id="UP000078504"/>
    </source>
</evidence>
<dbReference type="EMBL" id="LXEP01000034">
    <property type="protein sequence ID" value="OAT17853.1"/>
    <property type="molecule type" value="Genomic_DNA"/>
</dbReference>
<dbReference type="InterPro" id="IPR019625">
    <property type="entry name" value="Biofilm-dep_modulation_Bdm_put"/>
</dbReference>
<reference evidence="1 2" key="1">
    <citation type="submission" date="2016-04" db="EMBL/GenBank/DDBJ databases">
        <title>ATOL: Assembling a taxonomically balanced genome-scale reconstruction of the evolutionary history of the Enterobacteriaceae.</title>
        <authorList>
            <person name="Plunkett G.III."/>
            <person name="Neeno-Eckwall E.C."/>
            <person name="Glasner J.D."/>
            <person name="Perna N.T."/>
        </authorList>
    </citation>
    <scope>NUCLEOTIDE SEQUENCE [LARGE SCALE GENOMIC DNA]</scope>
    <source>
        <strain evidence="1 2">ATCC 51604</strain>
    </source>
</reference>
<evidence type="ECO:0000313" key="1">
    <source>
        <dbReference type="EMBL" id="OAT17853.1"/>
    </source>
</evidence>
<gene>
    <name evidence="1" type="ORF">M977_03859</name>
</gene>
<organism evidence="1 2">
    <name type="scientific">Buttiauxella gaviniae ATCC 51604</name>
    <dbReference type="NCBI Taxonomy" id="1354253"/>
    <lineage>
        <taxon>Bacteria</taxon>
        <taxon>Pseudomonadati</taxon>
        <taxon>Pseudomonadota</taxon>
        <taxon>Gammaproteobacteria</taxon>
        <taxon>Enterobacterales</taxon>
        <taxon>Enterobacteriaceae</taxon>
        <taxon>Buttiauxella</taxon>
    </lineage>
</organism>
<sequence length="96" mass="10992">MIQTLSDNLHHLPSGTRDIVKVIEAGLLDQHGYIAEQDVVFELLSWMEKNEHSILREIYAQALEYVISKDYVPSQQDVTVHTEYNHSAATDIIVQE</sequence>
<name>A0A1B7HQD4_9ENTR</name>
<comment type="caution">
    <text evidence="1">The sequence shown here is derived from an EMBL/GenBank/DDBJ whole genome shotgun (WGS) entry which is preliminary data.</text>
</comment>
<dbReference type="AlphaFoldDB" id="A0A1B7HQD4"/>
<evidence type="ECO:0008006" key="3">
    <source>
        <dbReference type="Google" id="ProtNLM"/>
    </source>
</evidence>
<protein>
    <recommendedName>
        <fullName evidence="3">Biofilm-dependent modulation protein</fullName>
    </recommendedName>
</protein>
<dbReference type="RefSeq" id="WP_064518163.1">
    <property type="nucleotide sequence ID" value="NZ_LXEP01000034.1"/>
</dbReference>
<dbReference type="PATRIC" id="fig|1354253.4.peg.3941"/>
<accession>A0A1B7HQD4</accession>